<feature type="domain" description="NADPH-dependent FMN reductase-like" evidence="3">
    <location>
        <begin position="1"/>
        <end position="105"/>
    </location>
</feature>
<dbReference type="EMBL" id="MHFR01000018">
    <property type="protein sequence ID" value="OGW98970.1"/>
    <property type="molecule type" value="Genomic_DNA"/>
</dbReference>
<evidence type="ECO:0000313" key="5">
    <source>
        <dbReference type="Proteomes" id="UP000178187"/>
    </source>
</evidence>
<dbReference type="Pfam" id="PF03358">
    <property type="entry name" value="FMN_red"/>
    <property type="match status" value="1"/>
</dbReference>
<name>A0A1G1L1D4_9BACT</name>
<dbReference type="InterPro" id="IPR051796">
    <property type="entry name" value="ISF_SsuE-like"/>
</dbReference>
<reference evidence="4 5" key="1">
    <citation type="journal article" date="2016" name="Nat. Commun.">
        <title>Thousands of microbial genomes shed light on interconnected biogeochemical processes in an aquifer system.</title>
        <authorList>
            <person name="Anantharaman K."/>
            <person name="Brown C.T."/>
            <person name="Hug L.A."/>
            <person name="Sharon I."/>
            <person name="Castelle C.J."/>
            <person name="Probst A.J."/>
            <person name="Thomas B.C."/>
            <person name="Singh A."/>
            <person name="Wilkins M.J."/>
            <person name="Karaoz U."/>
            <person name="Brodie E.L."/>
            <person name="Williams K.H."/>
            <person name="Hubbard S.S."/>
            <person name="Banfield J.F."/>
        </authorList>
    </citation>
    <scope>NUCLEOTIDE SEQUENCE [LARGE SCALE GENOMIC DNA]</scope>
</reference>
<organism evidence="4 5">
    <name type="scientific">Candidatus Danuiimicrobium aquiferis</name>
    <dbReference type="NCBI Taxonomy" id="1801832"/>
    <lineage>
        <taxon>Bacteria</taxon>
        <taxon>Pseudomonadati</taxon>
        <taxon>Candidatus Omnitrophota</taxon>
        <taxon>Candidatus Danuiimicrobium</taxon>
    </lineage>
</organism>
<dbReference type="GO" id="GO:0016491">
    <property type="term" value="F:oxidoreductase activity"/>
    <property type="evidence" value="ECO:0007669"/>
    <property type="project" value="InterPro"/>
</dbReference>
<evidence type="ECO:0000259" key="3">
    <source>
        <dbReference type="Pfam" id="PF03358"/>
    </source>
</evidence>
<dbReference type="PANTHER" id="PTHR43278:SF2">
    <property type="entry name" value="IRON-SULFUR FLAVOPROTEIN"/>
    <property type="match status" value="1"/>
</dbReference>
<keyword evidence="1" id="KW-0285">Flavoprotein</keyword>
<evidence type="ECO:0000256" key="2">
    <source>
        <dbReference type="ARBA" id="ARBA00022643"/>
    </source>
</evidence>
<comment type="caution">
    <text evidence="4">The sequence shown here is derived from an EMBL/GenBank/DDBJ whole genome shotgun (WGS) entry which is preliminary data.</text>
</comment>
<dbReference type="Gene3D" id="3.40.50.360">
    <property type="match status" value="1"/>
</dbReference>
<proteinExistence type="predicted"/>
<accession>A0A1G1L1D4</accession>
<dbReference type="InterPro" id="IPR005025">
    <property type="entry name" value="FMN_Rdtase-like_dom"/>
</dbReference>
<dbReference type="Proteomes" id="UP000178187">
    <property type="component" value="Unassembled WGS sequence"/>
</dbReference>
<keyword evidence="2" id="KW-0288">FMN</keyword>
<gene>
    <name evidence="4" type="ORF">A3G33_06540</name>
</gene>
<protein>
    <submittedName>
        <fullName evidence="4">Iron-sulfur protein</fullName>
    </submittedName>
</protein>
<dbReference type="PANTHER" id="PTHR43278">
    <property type="entry name" value="NAD(P)H-DEPENDENT FMN-CONTAINING OXIDOREDUCTASE YWQN-RELATED"/>
    <property type="match status" value="1"/>
</dbReference>
<dbReference type="AlphaFoldDB" id="A0A1G1L1D4"/>
<evidence type="ECO:0000313" key="4">
    <source>
        <dbReference type="EMBL" id="OGW98970.1"/>
    </source>
</evidence>
<sequence length="241" mass="27428">MKITIFNGSPRAEKGNTHWMVQEFMKGAESAGAIVENIFLAGKNIHHCQGCFTCWFKTPGKCTINDDMAELIEKFKLADILVFATPVYVDHVTGMMKDFLDRLVPLGDPHFEKDENGECRHVVKVGCEKPPKLVIISNCGFPEQTHFQVISHYFKRVARNMRTEVIGEIYRGGGEILREKSLLLMPFLYGYKKLLQKAGKEIVNDLKFSPETALKLEKPIVPDSEYIKSANQYWDSIVPKE</sequence>
<evidence type="ECO:0000256" key="1">
    <source>
        <dbReference type="ARBA" id="ARBA00022630"/>
    </source>
</evidence>
<dbReference type="SUPFAM" id="SSF52218">
    <property type="entry name" value="Flavoproteins"/>
    <property type="match status" value="1"/>
</dbReference>
<dbReference type="InterPro" id="IPR029039">
    <property type="entry name" value="Flavoprotein-like_sf"/>
</dbReference>